<dbReference type="EMBL" id="JACOPV010000009">
    <property type="protein sequence ID" value="MBM5458910.1"/>
    <property type="molecule type" value="Genomic_DNA"/>
</dbReference>
<gene>
    <name evidence="1" type="ORF">H8F21_15190</name>
</gene>
<keyword evidence="2" id="KW-1185">Reference proteome</keyword>
<proteinExistence type="predicted"/>
<evidence type="ECO:0000313" key="2">
    <source>
        <dbReference type="Proteomes" id="UP000745663"/>
    </source>
</evidence>
<organism evidence="1 2">
    <name type="scientific">Pseudomonas arcuscaelestis</name>
    <dbReference type="NCBI Taxonomy" id="2710591"/>
    <lineage>
        <taxon>Bacteria</taxon>
        <taxon>Pseudomonadati</taxon>
        <taxon>Pseudomonadota</taxon>
        <taxon>Gammaproteobacteria</taxon>
        <taxon>Pseudomonadales</taxon>
        <taxon>Pseudomonadaceae</taxon>
        <taxon>Pseudomonas</taxon>
    </lineage>
</organism>
<reference evidence="1 2" key="1">
    <citation type="submission" date="2020-08" db="EMBL/GenBank/DDBJ databases">
        <title>Description of novel Pseudomonas species.</title>
        <authorList>
            <person name="Duman M."/>
            <person name="Mulet M."/>
            <person name="Altun S."/>
            <person name="Saticioglu I.B."/>
            <person name="Lalucat J."/>
            <person name="Garcia-Valdes E."/>
        </authorList>
    </citation>
    <scope>NUCLEOTIDE SEQUENCE [LARGE SCALE GENOMIC DNA]</scope>
    <source>
        <strain evidence="1 2">P66</strain>
    </source>
</reference>
<name>A0ABS2BZ53_9PSED</name>
<evidence type="ECO:0000313" key="1">
    <source>
        <dbReference type="EMBL" id="MBM5458910.1"/>
    </source>
</evidence>
<protein>
    <submittedName>
        <fullName evidence="1">Uncharacterized protein</fullName>
    </submittedName>
</protein>
<sequence>MDDFSHHRSQLLSDAFDAYSQNGELDEVQRKRVAGTIRNAAEQNTIFSEVNVKRCIGINHWLQEAVERTHPDRRGFLEAMLRQLHRHWVLTSAQIAAVNKWGARLRREVHSFPHLDTEVFKGVRVPAFMQAKKTGNPSGF</sequence>
<dbReference type="Proteomes" id="UP000745663">
    <property type="component" value="Unassembled WGS sequence"/>
</dbReference>
<accession>A0ABS2BZ53</accession>
<comment type="caution">
    <text evidence="1">The sequence shown here is derived from an EMBL/GenBank/DDBJ whole genome shotgun (WGS) entry which is preliminary data.</text>
</comment>
<dbReference type="RefSeq" id="WP_203584831.1">
    <property type="nucleotide sequence ID" value="NZ_JACOPV010000009.1"/>
</dbReference>